<dbReference type="RefSeq" id="WP_271426061.1">
    <property type="nucleotide sequence ID" value="NZ_JAQIPB010000001.1"/>
</dbReference>
<dbReference type="SMART" id="SM00240">
    <property type="entry name" value="FHA"/>
    <property type="match status" value="1"/>
</dbReference>
<dbReference type="PROSITE" id="PS50006">
    <property type="entry name" value="FHA_DOMAIN"/>
    <property type="match status" value="1"/>
</dbReference>
<evidence type="ECO:0000313" key="3">
    <source>
        <dbReference type="EMBL" id="MDA7414779.1"/>
    </source>
</evidence>
<dbReference type="Gene3D" id="2.60.200.20">
    <property type="match status" value="1"/>
</dbReference>
<dbReference type="EMBL" id="JAQIPB010000001">
    <property type="protein sequence ID" value="MDA7414779.1"/>
    <property type="molecule type" value="Genomic_DNA"/>
</dbReference>
<dbReference type="CDD" id="cd07302">
    <property type="entry name" value="CHD"/>
    <property type="match status" value="1"/>
</dbReference>
<reference evidence="3" key="1">
    <citation type="submission" date="2023-01" db="EMBL/GenBank/DDBJ databases">
        <title>Xenophilus mangrovi sp. nov., isolated from soil of Mangrove nature reserve.</title>
        <authorList>
            <person name="Xu S."/>
            <person name="Liu Z."/>
            <person name="Xu Y."/>
        </authorList>
    </citation>
    <scope>NUCLEOTIDE SEQUENCE</scope>
    <source>
        <strain evidence="3">YW8</strain>
    </source>
</reference>
<evidence type="ECO:0000259" key="2">
    <source>
        <dbReference type="PROSITE" id="PS50125"/>
    </source>
</evidence>
<dbReference type="Proteomes" id="UP001212602">
    <property type="component" value="Unassembled WGS sequence"/>
</dbReference>
<dbReference type="PROSITE" id="PS50125">
    <property type="entry name" value="GUANYLATE_CYCLASE_2"/>
    <property type="match status" value="1"/>
</dbReference>
<dbReference type="GO" id="GO:0009190">
    <property type="term" value="P:cyclic nucleotide biosynthetic process"/>
    <property type="evidence" value="ECO:0007669"/>
    <property type="project" value="InterPro"/>
</dbReference>
<gene>
    <name evidence="3" type="ORF">PGB34_00250</name>
</gene>
<dbReference type="AlphaFoldDB" id="A0AAE3N7P3"/>
<dbReference type="SUPFAM" id="SSF49879">
    <property type="entry name" value="SMAD/FHA domain"/>
    <property type="match status" value="1"/>
</dbReference>
<organism evidence="3 4">
    <name type="scientific">Xenophilus arseniciresistens</name>
    <dbReference type="NCBI Taxonomy" id="1283306"/>
    <lineage>
        <taxon>Bacteria</taxon>
        <taxon>Pseudomonadati</taxon>
        <taxon>Pseudomonadota</taxon>
        <taxon>Betaproteobacteria</taxon>
        <taxon>Burkholderiales</taxon>
        <taxon>Comamonadaceae</taxon>
        <taxon>Xenophilus</taxon>
    </lineage>
</organism>
<protein>
    <submittedName>
        <fullName evidence="3">Adenylate/guanylate cyclase domain-containing protein</fullName>
    </submittedName>
</protein>
<dbReference type="SUPFAM" id="SSF55073">
    <property type="entry name" value="Nucleotide cyclase"/>
    <property type="match status" value="1"/>
</dbReference>
<evidence type="ECO:0000259" key="1">
    <source>
        <dbReference type="PROSITE" id="PS50006"/>
    </source>
</evidence>
<comment type="caution">
    <text evidence="3">The sequence shown here is derived from an EMBL/GenBank/DDBJ whole genome shotgun (WGS) entry which is preliminary data.</text>
</comment>
<feature type="domain" description="Guanylate cyclase" evidence="2">
    <location>
        <begin position="4"/>
        <end position="119"/>
    </location>
</feature>
<dbReference type="Gene3D" id="3.30.70.1230">
    <property type="entry name" value="Nucleotide cyclase"/>
    <property type="match status" value="1"/>
</dbReference>
<dbReference type="CDD" id="cd00060">
    <property type="entry name" value="FHA"/>
    <property type="match status" value="1"/>
</dbReference>
<dbReference type="InterPro" id="IPR008984">
    <property type="entry name" value="SMAD_FHA_dom_sf"/>
</dbReference>
<sequence length="320" mass="34656">MTTTVVFADLTGSTRVFEAMGNVRATQTVTEITQWMAHVCESHGGRVIKKLGDGVLVVFENGLGAVNAVLEIQRGHDKRLQAWPLALRMGIQIGVASGQVMEVEGDCYGDAVNVASRLSDLAGPGQIWATDAVIAQLARTQVLHCYLGAIQVRGRQDAPVVYRVDWQEESSDLLTQPGELATLLPGHADSGFGQIELAWLDVRSLFKVQQLPIVLGRVGDVDFLVNDPRVSRVHLRLESRNGHCVLVDLSTYGTWVRFRGNAGAADTEIALRREECVLHGSGEIALGAPLSDFTAPTIGFRLGGGRLELAPAARFLGRRR</sequence>
<evidence type="ECO:0000313" key="4">
    <source>
        <dbReference type="Proteomes" id="UP001212602"/>
    </source>
</evidence>
<accession>A0AAE3N7P3</accession>
<dbReference type="InterPro" id="IPR001054">
    <property type="entry name" value="A/G_cyclase"/>
</dbReference>
<feature type="domain" description="FHA" evidence="1">
    <location>
        <begin position="213"/>
        <end position="256"/>
    </location>
</feature>
<dbReference type="GO" id="GO:0035556">
    <property type="term" value="P:intracellular signal transduction"/>
    <property type="evidence" value="ECO:0007669"/>
    <property type="project" value="InterPro"/>
</dbReference>
<dbReference type="PANTHER" id="PTHR43081">
    <property type="entry name" value="ADENYLATE CYCLASE, TERMINAL-DIFFERENTIATION SPECIFIC-RELATED"/>
    <property type="match status" value="1"/>
</dbReference>
<proteinExistence type="predicted"/>
<dbReference type="Pfam" id="PF00498">
    <property type="entry name" value="FHA"/>
    <property type="match status" value="1"/>
</dbReference>
<dbReference type="PANTHER" id="PTHR43081:SF1">
    <property type="entry name" value="ADENYLATE CYCLASE, TERMINAL-DIFFERENTIATION SPECIFIC"/>
    <property type="match status" value="1"/>
</dbReference>
<dbReference type="InterPro" id="IPR050697">
    <property type="entry name" value="Adenylyl/Guanylyl_Cyclase_3/4"/>
</dbReference>
<dbReference type="InterPro" id="IPR000253">
    <property type="entry name" value="FHA_dom"/>
</dbReference>
<keyword evidence="4" id="KW-1185">Reference proteome</keyword>
<dbReference type="GO" id="GO:0004016">
    <property type="term" value="F:adenylate cyclase activity"/>
    <property type="evidence" value="ECO:0007669"/>
    <property type="project" value="UniProtKB-ARBA"/>
</dbReference>
<name>A0AAE3N7P3_9BURK</name>
<dbReference type="Pfam" id="PF00211">
    <property type="entry name" value="Guanylate_cyc"/>
    <property type="match status" value="1"/>
</dbReference>
<dbReference type="InterPro" id="IPR029787">
    <property type="entry name" value="Nucleotide_cyclase"/>
</dbReference>